<reference evidence="1 2" key="1">
    <citation type="journal article" date="2018" name="Front. Plant Sci.">
        <title>Red Clover (Trifolium pratense) and Zigzag Clover (T. medium) - A Picture of Genomic Similarities and Differences.</title>
        <authorList>
            <person name="Dluhosova J."/>
            <person name="Istvanek J."/>
            <person name="Nedelnik J."/>
            <person name="Repkova J."/>
        </authorList>
    </citation>
    <scope>NUCLEOTIDE SEQUENCE [LARGE SCALE GENOMIC DNA]</scope>
    <source>
        <strain evidence="2">cv. 10/8</strain>
        <tissue evidence="1">Leaf</tissue>
    </source>
</reference>
<keyword evidence="2" id="KW-1185">Reference proteome</keyword>
<name>A0A392UYX5_9FABA</name>
<evidence type="ECO:0000313" key="2">
    <source>
        <dbReference type="Proteomes" id="UP000265520"/>
    </source>
</evidence>
<evidence type="ECO:0000313" key="1">
    <source>
        <dbReference type="EMBL" id="MCI79905.1"/>
    </source>
</evidence>
<comment type="caution">
    <text evidence="1">The sequence shown here is derived from an EMBL/GenBank/DDBJ whole genome shotgun (WGS) entry which is preliminary data.</text>
</comment>
<organism evidence="1 2">
    <name type="scientific">Trifolium medium</name>
    <dbReference type="NCBI Taxonomy" id="97028"/>
    <lineage>
        <taxon>Eukaryota</taxon>
        <taxon>Viridiplantae</taxon>
        <taxon>Streptophyta</taxon>
        <taxon>Embryophyta</taxon>
        <taxon>Tracheophyta</taxon>
        <taxon>Spermatophyta</taxon>
        <taxon>Magnoliopsida</taxon>
        <taxon>eudicotyledons</taxon>
        <taxon>Gunneridae</taxon>
        <taxon>Pentapetalae</taxon>
        <taxon>rosids</taxon>
        <taxon>fabids</taxon>
        <taxon>Fabales</taxon>
        <taxon>Fabaceae</taxon>
        <taxon>Papilionoideae</taxon>
        <taxon>50 kb inversion clade</taxon>
        <taxon>NPAAA clade</taxon>
        <taxon>Hologalegina</taxon>
        <taxon>IRL clade</taxon>
        <taxon>Trifolieae</taxon>
        <taxon>Trifolium</taxon>
    </lineage>
</organism>
<dbReference type="Proteomes" id="UP000265520">
    <property type="component" value="Unassembled WGS sequence"/>
</dbReference>
<protein>
    <submittedName>
        <fullName evidence="1">Uncharacterized protein</fullName>
    </submittedName>
</protein>
<proteinExistence type="predicted"/>
<dbReference type="AlphaFoldDB" id="A0A392UYX5"/>
<dbReference type="EMBL" id="LXQA010983908">
    <property type="protein sequence ID" value="MCI79905.1"/>
    <property type="molecule type" value="Genomic_DNA"/>
</dbReference>
<feature type="non-terminal residue" evidence="1">
    <location>
        <position position="49"/>
    </location>
</feature>
<accession>A0A392UYX5</accession>
<sequence>MVGDTGNWVNEDCAWDFRWRRELSVGEHDLLESLLEALDGSLSFGVDDS</sequence>